<dbReference type="EC" id="2.1.3.2" evidence="7"/>
<evidence type="ECO:0000256" key="7">
    <source>
        <dbReference type="HAMAP-Rule" id="MF_00001"/>
    </source>
</evidence>
<keyword evidence="3 7" id="KW-0808">Transferase</keyword>
<feature type="binding site" evidence="7">
    <location>
        <position position="252"/>
    </location>
    <ligand>
        <name>L-aspartate</name>
        <dbReference type="ChEBI" id="CHEBI:29991"/>
    </ligand>
</feature>
<evidence type="ECO:0000313" key="10">
    <source>
        <dbReference type="EMBL" id="EEW53014.1"/>
    </source>
</evidence>
<feature type="binding site" evidence="7">
    <location>
        <position position="170"/>
    </location>
    <ligand>
        <name>carbamoyl phosphate</name>
        <dbReference type="ChEBI" id="CHEBI:58228"/>
    </ligand>
</feature>
<dbReference type="AlphaFoldDB" id="C8P8U3"/>
<dbReference type="PANTHER" id="PTHR45753:SF6">
    <property type="entry name" value="ASPARTATE CARBAMOYLTRANSFERASE"/>
    <property type="match status" value="1"/>
</dbReference>
<evidence type="ECO:0000313" key="11">
    <source>
        <dbReference type="Proteomes" id="UP000003675"/>
    </source>
</evidence>
<dbReference type="InterPro" id="IPR006132">
    <property type="entry name" value="Asp/Orn_carbamoyltranf_P-bd"/>
</dbReference>
<dbReference type="GO" id="GO:0004070">
    <property type="term" value="F:aspartate carbamoyltransferase activity"/>
    <property type="evidence" value="ECO:0007669"/>
    <property type="project" value="UniProtKB-UniRule"/>
</dbReference>
<comment type="function">
    <text evidence="5 7">Catalyzes the condensation of carbamoyl phosphate and aspartate to form carbamoyl aspartate and inorganic phosphate, the committed step in the de novo pyrimidine nucleotide biosynthesis pathway.</text>
</comment>
<proteinExistence type="inferred from homology"/>
<dbReference type="SUPFAM" id="SSF53671">
    <property type="entry name" value="Aspartate/ornithine carbamoyltransferase"/>
    <property type="match status" value="1"/>
</dbReference>
<dbReference type="UniPathway" id="UPA00070">
    <property type="reaction ID" value="UER00116"/>
</dbReference>
<dbReference type="InterPro" id="IPR006130">
    <property type="entry name" value="Asp/Orn_carbamoylTrfase"/>
</dbReference>
<sequence>MVVPLVDRLATSTPGAMAPGFFSIRRIIMTELVQLPHFVSVEKLTVDQINALIDRAEYFKQGGATPTLTQPVYVTNMFFENSTRTHTSFAMAEKKLGLTEIPFDAAHSSMSKGETLYDTCLVMNALGVDLSVIRASENAYYGPLINPGAGQHLNLGIVNAGDGSGQHPSQSLLDMMTIHEHFGRFNGLKVAIVGDITNSRVARSNMEILTRLGAEVYFSGPDYWYDHRFDQYGKYLPVDELVDQVDVLMLLRVQHERHAGDANESSFDAAKYHQQYGINHDRYARLKDDCLIMHPGPINHDVELAGDLVEAPKSAFFKQMQNGVFMRMAMLEAVVRGRHLGGLQ</sequence>
<feature type="binding site" evidence="7">
    <location>
        <position position="167"/>
    </location>
    <ligand>
        <name>carbamoyl phosphate</name>
        <dbReference type="ChEBI" id="CHEBI:58228"/>
    </ligand>
</feature>
<accession>C8P8U3</accession>
<feature type="binding site" evidence="7">
    <location>
        <position position="297"/>
    </location>
    <ligand>
        <name>carbamoyl phosphate</name>
        <dbReference type="ChEBI" id="CHEBI:58228"/>
    </ligand>
</feature>
<feature type="binding site" evidence="7">
    <location>
        <position position="85"/>
    </location>
    <ligand>
        <name>carbamoyl phosphate</name>
        <dbReference type="ChEBI" id="CHEBI:58228"/>
    </ligand>
</feature>
<feature type="domain" description="Aspartate/ornithine carbamoyltransferase carbamoyl-P binding" evidence="9">
    <location>
        <begin position="37"/>
        <end position="180"/>
    </location>
</feature>
<feature type="binding site" evidence="7">
    <location>
        <position position="112"/>
    </location>
    <ligand>
        <name>L-aspartate</name>
        <dbReference type="ChEBI" id="CHEBI:29991"/>
    </ligand>
</feature>
<dbReference type="Pfam" id="PF02729">
    <property type="entry name" value="OTCace_N"/>
    <property type="match status" value="1"/>
</dbReference>
<feature type="binding site" evidence="7">
    <location>
        <position position="296"/>
    </location>
    <ligand>
        <name>carbamoyl phosphate</name>
        <dbReference type="ChEBI" id="CHEBI:58228"/>
    </ligand>
</feature>
<organism evidence="10 11">
    <name type="scientific">Limosilactobacillus antri DSM 16041</name>
    <dbReference type="NCBI Taxonomy" id="525309"/>
    <lineage>
        <taxon>Bacteria</taxon>
        <taxon>Bacillati</taxon>
        <taxon>Bacillota</taxon>
        <taxon>Bacilli</taxon>
        <taxon>Lactobacillales</taxon>
        <taxon>Lactobacillaceae</taxon>
        <taxon>Limosilactobacillus</taxon>
    </lineage>
</organism>
<dbReference type="PANTHER" id="PTHR45753">
    <property type="entry name" value="ORNITHINE CARBAMOYLTRANSFERASE, MITOCHONDRIAL"/>
    <property type="match status" value="1"/>
</dbReference>
<feature type="binding site" evidence="7">
    <location>
        <position position="134"/>
    </location>
    <ligand>
        <name>carbamoyl phosphate</name>
        <dbReference type="ChEBI" id="CHEBI:58228"/>
    </ligand>
</feature>
<dbReference type="EMBL" id="ACLL01000051">
    <property type="protein sequence ID" value="EEW53014.1"/>
    <property type="molecule type" value="Genomic_DNA"/>
</dbReference>
<dbReference type="Gene3D" id="3.40.50.1370">
    <property type="entry name" value="Aspartate/ornithine carbamoyltransferase"/>
    <property type="match status" value="2"/>
</dbReference>
<dbReference type="GO" id="GO:0044205">
    <property type="term" value="P:'de novo' UMP biosynthetic process"/>
    <property type="evidence" value="ECO:0007669"/>
    <property type="project" value="UniProtKB-UniRule"/>
</dbReference>
<comment type="caution">
    <text evidence="10">The sequence shown here is derived from an EMBL/GenBank/DDBJ whole genome shotgun (WGS) entry which is preliminary data.</text>
</comment>
<name>C8P8U3_9LACO</name>
<dbReference type="NCBIfam" id="TIGR00670">
    <property type="entry name" value="asp_carb_tr"/>
    <property type="match status" value="1"/>
</dbReference>
<dbReference type="PRINTS" id="PR00100">
    <property type="entry name" value="AOTCASE"/>
</dbReference>
<comment type="catalytic activity">
    <reaction evidence="6 7">
        <text>carbamoyl phosphate + L-aspartate = N-carbamoyl-L-aspartate + phosphate + H(+)</text>
        <dbReference type="Rhea" id="RHEA:20013"/>
        <dbReference type="ChEBI" id="CHEBI:15378"/>
        <dbReference type="ChEBI" id="CHEBI:29991"/>
        <dbReference type="ChEBI" id="CHEBI:32814"/>
        <dbReference type="ChEBI" id="CHEBI:43474"/>
        <dbReference type="ChEBI" id="CHEBI:58228"/>
        <dbReference type="EC" id="2.1.3.2"/>
    </reaction>
</comment>
<evidence type="ECO:0000256" key="5">
    <source>
        <dbReference type="ARBA" id="ARBA00043884"/>
    </source>
</evidence>
<dbReference type="HAMAP" id="MF_00001">
    <property type="entry name" value="Asp_carb_tr"/>
    <property type="match status" value="1"/>
</dbReference>
<dbReference type="STRING" id="525309.HMPREF0494_1737"/>
<comment type="pathway">
    <text evidence="1 7">Pyrimidine metabolism; UMP biosynthesis via de novo pathway; (S)-dihydroorotate from bicarbonate: step 2/3.</text>
</comment>
<evidence type="ECO:0000256" key="1">
    <source>
        <dbReference type="ARBA" id="ARBA00004852"/>
    </source>
</evidence>
<dbReference type="eggNOG" id="COG0540">
    <property type="taxonomic scope" value="Bacteria"/>
</dbReference>
<dbReference type="NCBIfam" id="NF002032">
    <property type="entry name" value="PRK00856.1"/>
    <property type="match status" value="1"/>
</dbReference>
<dbReference type="Pfam" id="PF00185">
    <property type="entry name" value="OTCace"/>
    <property type="match status" value="1"/>
</dbReference>
<dbReference type="HOGENOM" id="CLU_043846_2_1_9"/>
<dbReference type="InterPro" id="IPR002082">
    <property type="entry name" value="Asp_carbamoyltransf"/>
</dbReference>
<keyword evidence="4 7" id="KW-0665">Pyrimidine biosynthesis</keyword>
<comment type="subunit">
    <text evidence="7">Heterododecamer (2C3:3R2) of six catalytic PyrB chains organized as two trimers (C3), and six regulatory PyrI chains organized as three dimers (R2).</text>
</comment>
<dbReference type="Proteomes" id="UP000003675">
    <property type="component" value="Unassembled WGS sequence"/>
</dbReference>
<dbReference type="GO" id="GO:0016597">
    <property type="term" value="F:amino acid binding"/>
    <property type="evidence" value="ECO:0007669"/>
    <property type="project" value="InterPro"/>
</dbReference>
<evidence type="ECO:0000259" key="9">
    <source>
        <dbReference type="Pfam" id="PF02729"/>
    </source>
</evidence>
<feature type="binding site" evidence="7">
    <location>
        <position position="84"/>
    </location>
    <ligand>
        <name>carbamoyl phosphate</name>
        <dbReference type="ChEBI" id="CHEBI:58228"/>
    </ligand>
</feature>
<protein>
    <recommendedName>
        <fullName evidence="7">Aspartate carbamoyltransferase</fullName>
        <ecNumber evidence="7">2.1.3.2</ecNumber>
    </recommendedName>
    <alternativeName>
        <fullName evidence="7">Aspartate transcarbamylase</fullName>
        <shortName evidence="7">ATCase</shortName>
    </alternativeName>
</protein>
<dbReference type="PRINTS" id="PR00101">
    <property type="entry name" value="ATCASE"/>
</dbReference>
<reference evidence="10 11" key="1">
    <citation type="submission" date="2009-09" db="EMBL/GenBank/DDBJ databases">
        <authorList>
            <person name="Qin X."/>
            <person name="Bachman B."/>
            <person name="Battles P."/>
            <person name="Bell A."/>
            <person name="Bess C."/>
            <person name="Bickham C."/>
            <person name="Chaboub L."/>
            <person name="Chen D."/>
            <person name="Coyle M."/>
            <person name="Deiros D.R."/>
            <person name="Dinh H."/>
            <person name="Forbes L."/>
            <person name="Fowler G."/>
            <person name="Francisco L."/>
            <person name="Fu Q."/>
            <person name="Gubbala S."/>
            <person name="Hale W."/>
            <person name="Han Y."/>
            <person name="Hemphill L."/>
            <person name="Highlander S.K."/>
            <person name="Hirani K."/>
            <person name="Hogues M."/>
            <person name="Jackson L."/>
            <person name="Jakkamsetti A."/>
            <person name="Javaid M."/>
            <person name="Jiang H."/>
            <person name="Korchina V."/>
            <person name="Kovar C."/>
            <person name="Lara F."/>
            <person name="Lee S."/>
            <person name="Mata R."/>
            <person name="Mathew T."/>
            <person name="Moen C."/>
            <person name="Morales K."/>
            <person name="Munidasa M."/>
            <person name="Nazareth L."/>
            <person name="Ngo R."/>
            <person name="Nguyen L."/>
            <person name="Okwuonu G."/>
            <person name="Ongeri F."/>
            <person name="Patil S."/>
            <person name="Petrosino J."/>
            <person name="Pham C."/>
            <person name="Pham P."/>
            <person name="Pu L.-L."/>
            <person name="Puazo M."/>
            <person name="Raj R."/>
            <person name="Reid J."/>
            <person name="Rouhana J."/>
            <person name="Saada N."/>
            <person name="Shang Y."/>
            <person name="Simmons D."/>
            <person name="Thornton R."/>
            <person name="Warren J."/>
            <person name="Weissenberger G."/>
            <person name="Zhang J."/>
            <person name="Zhang L."/>
            <person name="Zhou C."/>
            <person name="Zhu D."/>
            <person name="Muzny D."/>
            <person name="Worley K."/>
            <person name="Gibbs R."/>
        </authorList>
    </citation>
    <scope>NUCLEOTIDE SEQUENCE [LARGE SCALE GENOMIC DNA]</scope>
    <source>
        <strain evidence="10 11">DSM 16041</strain>
    </source>
</reference>
<dbReference type="FunFam" id="3.40.50.1370:FF:000011">
    <property type="entry name" value="Aspartate carbamoyltransferase"/>
    <property type="match status" value="1"/>
</dbReference>
<gene>
    <name evidence="7 10" type="primary">pyrB</name>
    <name evidence="10" type="ORF">HMPREF0494_1737</name>
</gene>
<evidence type="ECO:0000256" key="4">
    <source>
        <dbReference type="ARBA" id="ARBA00022975"/>
    </source>
</evidence>
<dbReference type="GO" id="GO:0006207">
    <property type="term" value="P:'de novo' pyrimidine nucleobase biosynthetic process"/>
    <property type="evidence" value="ECO:0007669"/>
    <property type="project" value="InterPro"/>
</dbReference>
<comment type="similarity">
    <text evidence="2 7">Belongs to the aspartate/ornithine carbamoyltransferase superfamily. ATCase family.</text>
</comment>
<evidence type="ECO:0000256" key="6">
    <source>
        <dbReference type="ARBA" id="ARBA00048859"/>
    </source>
</evidence>
<evidence type="ECO:0000256" key="3">
    <source>
        <dbReference type="ARBA" id="ARBA00022679"/>
    </source>
</evidence>
<dbReference type="InterPro" id="IPR036901">
    <property type="entry name" value="Asp/Orn_carbamoylTrfase_sf"/>
</dbReference>
<evidence type="ECO:0000256" key="2">
    <source>
        <dbReference type="ARBA" id="ARBA00008896"/>
    </source>
</evidence>
<evidence type="ECO:0000259" key="8">
    <source>
        <dbReference type="Pfam" id="PF00185"/>
    </source>
</evidence>
<dbReference type="InterPro" id="IPR006131">
    <property type="entry name" value="Asp_carbamoyltransf_Asp/Orn-bd"/>
</dbReference>
<dbReference type="PROSITE" id="PS00097">
    <property type="entry name" value="CARBAMOYLTRANSFERASE"/>
    <property type="match status" value="1"/>
</dbReference>
<dbReference type="GO" id="GO:0005829">
    <property type="term" value="C:cytosol"/>
    <property type="evidence" value="ECO:0007669"/>
    <property type="project" value="TreeGrafter"/>
</dbReference>
<dbReference type="GO" id="GO:0006520">
    <property type="term" value="P:amino acid metabolic process"/>
    <property type="evidence" value="ECO:0007669"/>
    <property type="project" value="InterPro"/>
</dbReference>
<feature type="binding site" evidence="7">
    <location>
        <position position="200"/>
    </location>
    <ligand>
        <name>L-aspartate</name>
        <dbReference type="ChEBI" id="CHEBI:29991"/>
    </ligand>
</feature>
<feature type="domain" description="Aspartate/ornithine carbamoyltransferase Asp/Orn-binding" evidence="8">
    <location>
        <begin position="186"/>
        <end position="333"/>
    </location>
</feature>